<dbReference type="Gene3D" id="3.40.50.620">
    <property type="entry name" value="HUPs"/>
    <property type="match status" value="1"/>
</dbReference>
<comment type="caution">
    <text evidence="4">The sequence shown here is derived from an EMBL/GenBank/DDBJ whole genome shotgun (WGS) entry which is preliminary data.</text>
</comment>
<protein>
    <recommendedName>
        <fullName evidence="3">Cytidyltransferase-like domain-containing protein</fullName>
    </recommendedName>
</protein>
<evidence type="ECO:0000256" key="1">
    <source>
        <dbReference type="ARBA" id="ARBA00022679"/>
    </source>
</evidence>
<dbReference type="Pfam" id="PF01467">
    <property type="entry name" value="CTP_transf_like"/>
    <property type="match status" value="1"/>
</dbReference>
<reference evidence="4 5" key="1">
    <citation type="journal article" date="2016" name="Nat. Commun.">
        <title>Thousands of microbial genomes shed light on interconnected biogeochemical processes in an aquifer system.</title>
        <authorList>
            <person name="Anantharaman K."/>
            <person name="Brown C.T."/>
            <person name="Hug L.A."/>
            <person name="Sharon I."/>
            <person name="Castelle C.J."/>
            <person name="Probst A.J."/>
            <person name="Thomas B.C."/>
            <person name="Singh A."/>
            <person name="Wilkins M.J."/>
            <person name="Karaoz U."/>
            <person name="Brodie E.L."/>
            <person name="Williams K.H."/>
            <person name="Hubbard S.S."/>
            <person name="Banfield J.F."/>
        </authorList>
    </citation>
    <scope>NUCLEOTIDE SEQUENCE [LARGE SCALE GENOMIC DNA]</scope>
</reference>
<evidence type="ECO:0000256" key="2">
    <source>
        <dbReference type="ARBA" id="ARBA00022695"/>
    </source>
</evidence>
<dbReference type="SUPFAM" id="SSF52374">
    <property type="entry name" value="Nucleotidylyl transferase"/>
    <property type="match status" value="1"/>
</dbReference>
<accession>A0A1F6G3N8</accession>
<dbReference type="AlphaFoldDB" id="A0A1F6G3N8"/>
<evidence type="ECO:0000313" key="5">
    <source>
        <dbReference type="Proteomes" id="UP000176867"/>
    </source>
</evidence>
<evidence type="ECO:0000259" key="3">
    <source>
        <dbReference type="Pfam" id="PF01467"/>
    </source>
</evidence>
<dbReference type="Proteomes" id="UP000176867">
    <property type="component" value="Unassembled WGS sequence"/>
</dbReference>
<dbReference type="EMBL" id="MFMU01000021">
    <property type="protein sequence ID" value="OGG92730.1"/>
    <property type="molecule type" value="Genomic_DNA"/>
</dbReference>
<dbReference type="InterPro" id="IPR050385">
    <property type="entry name" value="Archaeal_FAD_synthase"/>
</dbReference>
<dbReference type="InterPro" id="IPR014729">
    <property type="entry name" value="Rossmann-like_a/b/a_fold"/>
</dbReference>
<organism evidence="4 5">
    <name type="scientific">Candidatus Kaiserbacteria bacterium RIFOXYD1_FULL_47_14</name>
    <dbReference type="NCBI Taxonomy" id="1798533"/>
    <lineage>
        <taxon>Bacteria</taxon>
        <taxon>Candidatus Kaiseribacteriota</taxon>
    </lineage>
</organism>
<dbReference type="GO" id="GO:0016779">
    <property type="term" value="F:nucleotidyltransferase activity"/>
    <property type="evidence" value="ECO:0007669"/>
    <property type="project" value="UniProtKB-KW"/>
</dbReference>
<keyword evidence="1" id="KW-0808">Transferase</keyword>
<dbReference type="PANTHER" id="PTHR43793">
    <property type="entry name" value="FAD SYNTHASE"/>
    <property type="match status" value="1"/>
</dbReference>
<dbReference type="STRING" id="1798533.A2609_01355"/>
<dbReference type="InterPro" id="IPR004821">
    <property type="entry name" value="Cyt_trans-like"/>
</dbReference>
<dbReference type="PANTHER" id="PTHR43793:SF2">
    <property type="entry name" value="BIFUNCTIONAL PROTEIN HLDE"/>
    <property type="match status" value="1"/>
</dbReference>
<proteinExistence type="predicted"/>
<dbReference type="NCBIfam" id="TIGR00125">
    <property type="entry name" value="cyt_tran_rel"/>
    <property type="match status" value="1"/>
</dbReference>
<name>A0A1F6G3N8_9BACT</name>
<feature type="domain" description="Cytidyltransferase-like" evidence="3">
    <location>
        <begin position="55"/>
        <end position="162"/>
    </location>
</feature>
<evidence type="ECO:0000313" key="4">
    <source>
        <dbReference type="EMBL" id="OGG92730.1"/>
    </source>
</evidence>
<sequence length="211" mass="23782">MNTHPRIESGEVDPIFKSFHQKVVLDYEKLRKVVEGYQAVGRKVVVTIGSWDGGIHIGHARYIIRACAEGDILIVALDSDRAVKLYKGEYRPITPENERAELLTYLEQVSFVTCIDDVSDTGWWQCGLLEAVRPDIFVAVEDSYPEEQLAEIRQYVSKVVVLPRQAETSTSAVIGQIIKGHFLPAFQEVLYGTMERKTPVRPDSDIHPSNP</sequence>
<gene>
    <name evidence="4" type="ORF">A2609_01355</name>
</gene>
<keyword evidence="2" id="KW-0548">Nucleotidyltransferase</keyword>